<keyword evidence="7 8" id="KW-0472">Membrane</keyword>
<evidence type="ECO:0000256" key="2">
    <source>
        <dbReference type="ARBA" id="ARBA00022475"/>
    </source>
</evidence>
<keyword evidence="10" id="KW-1185">Reference proteome</keyword>
<evidence type="ECO:0000313" key="9">
    <source>
        <dbReference type="EMBL" id="GAA4772210.1"/>
    </source>
</evidence>
<evidence type="ECO:0000256" key="8">
    <source>
        <dbReference type="SAM" id="Phobius"/>
    </source>
</evidence>
<dbReference type="PRINTS" id="PR01806">
    <property type="entry name" value="VIRFACTRMVIN"/>
</dbReference>
<dbReference type="InterPro" id="IPR051050">
    <property type="entry name" value="Lipid_II_flippase_MurJ/MviN"/>
</dbReference>
<dbReference type="RefSeq" id="WP_345437745.1">
    <property type="nucleotide sequence ID" value="NZ_BAABKO010000002.1"/>
</dbReference>
<evidence type="ECO:0000313" key="10">
    <source>
        <dbReference type="Proteomes" id="UP001501645"/>
    </source>
</evidence>
<feature type="transmembrane region" description="Helical" evidence="8">
    <location>
        <begin position="287"/>
        <end position="308"/>
    </location>
</feature>
<proteinExistence type="predicted"/>
<keyword evidence="6 8" id="KW-1133">Transmembrane helix</keyword>
<dbReference type="Proteomes" id="UP001501645">
    <property type="component" value="Unassembled WGS sequence"/>
</dbReference>
<feature type="transmembrane region" description="Helical" evidence="8">
    <location>
        <begin position="88"/>
        <end position="111"/>
    </location>
</feature>
<feature type="transmembrane region" description="Helical" evidence="8">
    <location>
        <begin position="329"/>
        <end position="348"/>
    </location>
</feature>
<feature type="transmembrane region" description="Helical" evidence="8">
    <location>
        <begin position="159"/>
        <end position="183"/>
    </location>
</feature>
<evidence type="ECO:0000256" key="3">
    <source>
        <dbReference type="ARBA" id="ARBA00022692"/>
    </source>
</evidence>
<feature type="transmembrane region" description="Helical" evidence="8">
    <location>
        <begin position="503"/>
        <end position="525"/>
    </location>
</feature>
<feature type="transmembrane region" description="Helical" evidence="8">
    <location>
        <begin position="203"/>
        <end position="225"/>
    </location>
</feature>
<feature type="transmembrane region" description="Helical" evidence="8">
    <location>
        <begin position="426"/>
        <end position="452"/>
    </location>
</feature>
<feature type="transmembrane region" description="Helical" evidence="8">
    <location>
        <begin position="473"/>
        <end position="497"/>
    </location>
</feature>
<feature type="transmembrane region" description="Helical" evidence="8">
    <location>
        <begin position="368"/>
        <end position="385"/>
    </location>
</feature>
<evidence type="ECO:0000256" key="5">
    <source>
        <dbReference type="ARBA" id="ARBA00022984"/>
    </source>
</evidence>
<dbReference type="PANTHER" id="PTHR47019:SF1">
    <property type="entry name" value="LIPID II FLIPPASE MURJ"/>
    <property type="match status" value="1"/>
</dbReference>
<name>A0ABP9A2U4_9MICO</name>
<reference evidence="10" key="1">
    <citation type="journal article" date="2019" name="Int. J. Syst. Evol. Microbiol.">
        <title>The Global Catalogue of Microorganisms (GCM) 10K type strain sequencing project: providing services to taxonomists for standard genome sequencing and annotation.</title>
        <authorList>
            <consortium name="The Broad Institute Genomics Platform"/>
            <consortium name="The Broad Institute Genome Sequencing Center for Infectious Disease"/>
            <person name="Wu L."/>
            <person name="Ma J."/>
        </authorList>
    </citation>
    <scope>NUCLEOTIDE SEQUENCE [LARGE SCALE GENOMIC DNA]</scope>
    <source>
        <strain evidence="10">JCM 18537</strain>
    </source>
</reference>
<evidence type="ECO:0000256" key="4">
    <source>
        <dbReference type="ARBA" id="ARBA00022960"/>
    </source>
</evidence>
<dbReference type="PANTHER" id="PTHR47019">
    <property type="entry name" value="LIPID II FLIPPASE MURJ"/>
    <property type="match status" value="1"/>
</dbReference>
<keyword evidence="2" id="KW-1003">Cell membrane</keyword>
<evidence type="ECO:0008006" key="11">
    <source>
        <dbReference type="Google" id="ProtNLM"/>
    </source>
</evidence>
<gene>
    <name evidence="9" type="ORF">GCM10023351_15450</name>
</gene>
<dbReference type="NCBIfam" id="TIGR01695">
    <property type="entry name" value="murJ_mviN"/>
    <property type="match status" value="1"/>
</dbReference>
<accession>A0ABP9A2U4</accession>
<feature type="transmembrane region" description="Helical" evidence="8">
    <location>
        <begin position="123"/>
        <end position="147"/>
    </location>
</feature>
<feature type="transmembrane region" description="Helical" evidence="8">
    <location>
        <begin position="397"/>
        <end position="420"/>
    </location>
</feature>
<feature type="transmembrane region" description="Helical" evidence="8">
    <location>
        <begin position="246"/>
        <end position="267"/>
    </location>
</feature>
<evidence type="ECO:0000256" key="6">
    <source>
        <dbReference type="ARBA" id="ARBA00022989"/>
    </source>
</evidence>
<sequence length="543" mass="56965">MSSLGRSSALIAAGTLASRVTGLLRSVVLVSVIGGAYTAAGDAFTNANQLPNNIYMVISTGILTAVLVPQIVKWSARDDGGGSHISKLMTLGAVLLVGVTLVAMALAWPLLWIYSSRFTPDQLALGVLFAYWCLPQIFFYGMFALLGETLNARGVYGPYAWAPIVNNVVSIAGFLVLLGLAGGDQVHVADWQLADGAWNLPKIAALGGVATLGIVAQTAVLVVFWRRTGLSIRPDFRWRGIGLRAVGRLAGWTFLMMLVGQVLSAYQQTLLSTASGSGPASTSWFNAWLVFMLPYSVIVLSIGTPYFTRLSGHAAAGRDDDVRADIGRAVRTLGVLCVLAAAAVIVAAEPAARIFNNSREDALSVAPVLIGFLVGLVPLAVQFVVQRTFYAYGDTRTPFWFTVFQAVVAAALATLSALVFSSDELLPYLAAAIALGQSLSSLAQVVLASWLLRRRLGPVGMGASMAALARFALAALPAAAAGYGVYLLSGGAAGWMLAEKIPAVLGCLVIGAVVAVVYVIALAVLRAPELKAITQLVRGRLRG</sequence>
<evidence type="ECO:0000256" key="7">
    <source>
        <dbReference type="ARBA" id="ARBA00023136"/>
    </source>
</evidence>
<feature type="transmembrane region" description="Helical" evidence="8">
    <location>
        <begin position="54"/>
        <end position="76"/>
    </location>
</feature>
<keyword evidence="3 8" id="KW-0812">Transmembrane</keyword>
<comment type="subcellular location">
    <subcellularLocation>
        <location evidence="1">Cell membrane</location>
        <topology evidence="1">Multi-pass membrane protein</topology>
    </subcellularLocation>
</comment>
<keyword evidence="5" id="KW-0573">Peptidoglycan synthesis</keyword>
<keyword evidence="4" id="KW-0133">Cell shape</keyword>
<organism evidence="9 10">
    <name type="scientific">Microbacterium gilvum</name>
    <dbReference type="NCBI Taxonomy" id="1336204"/>
    <lineage>
        <taxon>Bacteria</taxon>
        <taxon>Bacillati</taxon>
        <taxon>Actinomycetota</taxon>
        <taxon>Actinomycetes</taxon>
        <taxon>Micrococcales</taxon>
        <taxon>Microbacteriaceae</taxon>
        <taxon>Microbacterium</taxon>
    </lineage>
</organism>
<comment type="caution">
    <text evidence="9">The sequence shown here is derived from an EMBL/GenBank/DDBJ whole genome shotgun (WGS) entry which is preliminary data.</text>
</comment>
<evidence type="ECO:0000256" key="1">
    <source>
        <dbReference type="ARBA" id="ARBA00004651"/>
    </source>
</evidence>
<dbReference type="InterPro" id="IPR004268">
    <property type="entry name" value="MurJ"/>
</dbReference>
<dbReference type="Pfam" id="PF03023">
    <property type="entry name" value="MurJ"/>
    <property type="match status" value="1"/>
</dbReference>
<protein>
    <recommendedName>
        <fullName evidence="11">Murein biosynthesis integral membrane protein MurJ</fullName>
    </recommendedName>
</protein>
<dbReference type="EMBL" id="BAABKO010000002">
    <property type="protein sequence ID" value="GAA4772210.1"/>
    <property type="molecule type" value="Genomic_DNA"/>
</dbReference>